<dbReference type="OrthoDB" id="4474610at2"/>
<dbReference type="InterPro" id="IPR036259">
    <property type="entry name" value="MFS_trans_sf"/>
</dbReference>
<keyword evidence="3" id="KW-1185">Reference proteome</keyword>
<dbReference type="EMBL" id="FCOA02000029">
    <property type="protein sequence ID" value="SAK86475.1"/>
    <property type="molecule type" value="Genomic_DNA"/>
</dbReference>
<protein>
    <submittedName>
        <fullName evidence="2">Sialic acid transporter</fullName>
    </submittedName>
</protein>
<dbReference type="Gene3D" id="1.20.1250.20">
    <property type="entry name" value="MFS general substrate transporter like domains"/>
    <property type="match status" value="1"/>
</dbReference>
<evidence type="ECO:0000256" key="1">
    <source>
        <dbReference type="SAM" id="Phobius"/>
    </source>
</evidence>
<keyword evidence="1" id="KW-1133">Transmembrane helix</keyword>
<gene>
    <name evidence="2" type="ORF">AWB79_06076</name>
</gene>
<evidence type="ECO:0000313" key="3">
    <source>
        <dbReference type="Proteomes" id="UP000054851"/>
    </source>
</evidence>
<comment type="caution">
    <text evidence="2">The sequence shown here is derived from an EMBL/GenBank/DDBJ whole genome shotgun (WGS) entry which is preliminary data.</text>
</comment>
<organism evidence="2 3">
    <name type="scientific">Caballeronia hypogeia</name>
    <dbReference type="NCBI Taxonomy" id="1777140"/>
    <lineage>
        <taxon>Bacteria</taxon>
        <taxon>Pseudomonadati</taxon>
        <taxon>Pseudomonadota</taxon>
        <taxon>Betaproteobacteria</taxon>
        <taxon>Burkholderiales</taxon>
        <taxon>Burkholderiaceae</taxon>
        <taxon>Caballeronia</taxon>
    </lineage>
</organism>
<feature type="transmembrane region" description="Helical" evidence="1">
    <location>
        <begin position="41"/>
        <end position="65"/>
    </location>
</feature>
<evidence type="ECO:0000313" key="2">
    <source>
        <dbReference type="EMBL" id="SAK86475.1"/>
    </source>
</evidence>
<keyword evidence="1" id="KW-0472">Membrane</keyword>
<dbReference type="AlphaFoldDB" id="A0A158CVU7"/>
<accession>A0A158CVU7</accession>
<name>A0A158CVU7_9BURK</name>
<dbReference type="Proteomes" id="UP000054851">
    <property type="component" value="Unassembled WGS sequence"/>
</dbReference>
<reference evidence="2" key="1">
    <citation type="submission" date="2016-01" db="EMBL/GenBank/DDBJ databases">
        <authorList>
            <person name="Peeters C."/>
        </authorList>
    </citation>
    <scope>NUCLEOTIDE SEQUENCE</scope>
    <source>
        <strain evidence="2">LMG 29322</strain>
    </source>
</reference>
<dbReference type="SUPFAM" id="SSF103473">
    <property type="entry name" value="MFS general substrate transporter"/>
    <property type="match status" value="1"/>
</dbReference>
<sequence>MASAIGQNFGFVVLGFIAERVGRRVAISVMIGLRALSSSNIALAAACSFASCFFLIGSSGVRGAVLIEHLPREVRASGVGLLYNFGVFGDGIAPFIVPSTMHSFHFPMPDASIRFTIVAAVPACS</sequence>
<proteinExistence type="predicted"/>
<dbReference type="STRING" id="1777140.AWB79_06076"/>
<keyword evidence="1" id="KW-0812">Transmembrane</keyword>
<dbReference type="RefSeq" id="WP_061171113.1">
    <property type="nucleotide sequence ID" value="NZ_FCOA02000029.1"/>
</dbReference>